<dbReference type="OrthoDB" id="7061211at2"/>
<evidence type="ECO:0000256" key="6">
    <source>
        <dbReference type="ARBA" id="ARBA00023306"/>
    </source>
</evidence>
<organism evidence="8 9">
    <name type="scientific">Pseudoalteromonas piratica</name>
    <dbReference type="NCBI Taxonomy" id="1348114"/>
    <lineage>
        <taxon>Bacteria</taxon>
        <taxon>Pseudomonadati</taxon>
        <taxon>Pseudomonadota</taxon>
        <taxon>Gammaproteobacteria</taxon>
        <taxon>Alteromonadales</taxon>
        <taxon>Pseudoalteromonadaceae</taxon>
        <taxon>Pseudoalteromonas</taxon>
    </lineage>
</organism>
<keyword evidence="2 7" id="KW-0132">Cell division</keyword>
<feature type="topological domain" description="Periplasmic" evidence="7">
    <location>
        <begin position="22"/>
        <end position="94"/>
    </location>
</feature>
<name>A0A0A7EFD2_9GAMM</name>
<dbReference type="AlphaFoldDB" id="A0A0A7EFD2"/>
<keyword evidence="7" id="KW-0175">Coiled coil</keyword>
<dbReference type="PANTHER" id="PTHR37485">
    <property type="entry name" value="CELL DIVISION PROTEIN FTSB"/>
    <property type="match status" value="1"/>
</dbReference>
<evidence type="ECO:0000256" key="4">
    <source>
        <dbReference type="ARBA" id="ARBA00022989"/>
    </source>
</evidence>
<keyword evidence="9" id="KW-1185">Reference proteome</keyword>
<feature type="coiled-coil region" evidence="7">
    <location>
        <begin position="29"/>
        <end position="70"/>
    </location>
</feature>
<dbReference type="InterPro" id="IPR023081">
    <property type="entry name" value="Cell_div_FtsB"/>
</dbReference>
<accession>A0A0A7EFD2</accession>
<keyword evidence="6 7" id="KW-0131">Cell cycle</keyword>
<comment type="similarity">
    <text evidence="7">Belongs to the FtsB family.</text>
</comment>
<dbReference type="Pfam" id="PF04977">
    <property type="entry name" value="DivIC"/>
    <property type="match status" value="1"/>
</dbReference>
<dbReference type="eggNOG" id="COG2919">
    <property type="taxonomic scope" value="Bacteria"/>
</dbReference>
<dbReference type="GO" id="GO:0030428">
    <property type="term" value="C:cell septum"/>
    <property type="evidence" value="ECO:0007669"/>
    <property type="project" value="TreeGrafter"/>
</dbReference>
<reference evidence="8 9" key="1">
    <citation type="submission" date="2014-11" db="EMBL/GenBank/DDBJ databases">
        <title>Complete Genome Sequence of Pseudoalteromonas sp. Strain OCN003 Isolated from Kaneohe Bay, Oahu, Hawaii.</title>
        <authorList>
            <person name="Beurmann S."/>
            <person name="Videau P."/>
            <person name="Ushijima B."/>
            <person name="Smith A.M."/>
            <person name="Aeby G.S."/>
            <person name="Callahan S.M."/>
            <person name="Belcaid M."/>
        </authorList>
    </citation>
    <scope>NUCLEOTIDE SEQUENCE [LARGE SCALE GENOMIC DNA]</scope>
    <source>
        <strain evidence="8 9">OCN003</strain>
    </source>
</reference>
<keyword evidence="4 7" id="KW-1133">Transmembrane helix</keyword>
<evidence type="ECO:0000256" key="7">
    <source>
        <dbReference type="HAMAP-Rule" id="MF_00599"/>
    </source>
</evidence>
<evidence type="ECO:0000256" key="1">
    <source>
        <dbReference type="ARBA" id="ARBA00022475"/>
    </source>
</evidence>
<comment type="subunit">
    <text evidence="7">Part of a complex composed of FtsB, FtsL and FtsQ.</text>
</comment>
<dbReference type="HAMAP" id="MF_00599">
    <property type="entry name" value="FtsB"/>
    <property type="match status" value="1"/>
</dbReference>
<proteinExistence type="inferred from homology"/>
<evidence type="ECO:0000256" key="2">
    <source>
        <dbReference type="ARBA" id="ARBA00022618"/>
    </source>
</evidence>
<protein>
    <recommendedName>
        <fullName evidence="7">Cell division protein FtsB</fullName>
    </recommendedName>
</protein>
<dbReference type="STRING" id="1348114.OM33_06110"/>
<dbReference type="EMBL" id="CP009888">
    <property type="protein sequence ID" value="AIY64766.1"/>
    <property type="molecule type" value="Genomic_DNA"/>
</dbReference>
<dbReference type="KEGG" id="pseo:OM33_06110"/>
<keyword evidence="5 7" id="KW-0472">Membrane</keyword>
<gene>
    <name evidence="7" type="primary">ftsB</name>
    <name evidence="8" type="ORF">OM33_06110</name>
</gene>
<evidence type="ECO:0000256" key="5">
    <source>
        <dbReference type="ARBA" id="ARBA00023136"/>
    </source>
</evidence>
<keyword evidence="1 7" id="KW-1003">Cell membrane</keyword>
<dbReference type="HOGENOM" id="CLU_134863_5_2_6"/>
<sequence>MRLFQLALLCLFASLQYQLWFGHHGVKDFKRLKSAVEQHTEVNTRLERRNKLLKADVEDLKLGLEGIEERARNELGMIKQGETFFRVTHKNDRF</sequence>
<dbReference type="InterPro" id="IPR007060">
    <property type="entry name" value="FtsL/DivIC"/>
</dbReference>
<dbReference type="RefSeq" id="WP_038640034.1">
    <property type="nucleotide sequence ID" value="NZ_CP009888.1"/>
</dbReference>
<dbReference type="GO" id="GO:0043093">
    <property type="term" value="P:FtsZ-dependent cytokinesis"/>
    <property type="evidence" value="ECO:0007669"/>
    <property type="project" value="UniProtKB-UniRule"/>
</dbReference>
<dbReference type="GO" id="GO:0032153">
    <property type="term" value="C:cell division site"/>
    <property type="evidence" value="ECO:0007669"/>
    <property type="project" value="UniProtKB-UniRule"/>
</dbReference>
<comment type="function">
    <text evidence="7">Essential cell division protein. May link together the upstream cell division proteins, which are predominantly cytoplasmic, with the downstream cell division proteins, which are predominantly periplasmic.</text>
</comment>
<keyword evidence="7" id="KW-0997">Cell inner membrane</keyword>
<evidence type="ECO:0000313" key="8">
    <source>
        <dbReference type="EMBL" id="AIY64766.1"/>
    </source>
</evidence>
<keyword evidence="3 7" id="KW-0812">Transmembrane</keyword>
<evidence type="ECO:0000256" key="3">
    <source>
        <dbReference type="ARBA" id="ARBA00022692"/>
    </source>
</evidence>
<feature type="topological domain" description="Cytoplasmic" evidence="7">
    <location>
        <begin position="1"/>
        <end position="3"/>
    </location>
</feature>
<evidence type="ECO:0000313" key="9">
    <source>
        <dbReference type="Proteomes" id="UP000030341"/>
    </source>
</evidence>
<dbReference type="PANTHER" id="PTHR37485:SF1">
    <property type="entry name" value="CELL DIVISION PROTEIN FTSB"/>
    <property type="match status" value="1"/>
</dbReference>
<dbReference type="NCBIfam" id="NF002058">
    <property type="entry name" value="PRK00888.1"/>
    <property type="match status" value="1"/>
</dbReference>
<dbReference type="GO" id="GO:0005886">
    <property type="term" value="C:plasma membrane"/>
    <property type="evidence" value="ECO:0007669"/>
    <property type="project" value="UniProtKB-SubCell"/>
</dbReference>
<dbReference type="Proteomes" id="UP000030341">
    <property type="component" value="Chromosome 1"/>
</dbReference>
<comment type="subcellular location">
    <subcellularLocation>
        <location evidence="7">Cell inner membrane</location>
        <topology evidence="7">Single-pass type II membrane protein</topology>
    </subcellularLocation>
    <text evidence="7">Localizes to the division septum.</text>
</comment>